<protein>
    <recommendedName>
        <fullName evidence="9">G-protein coupled receptors family 1 profile domain-containing protein</fullName>
    </recommendedName>
</protein>
<dbReference type="Gene3D" id="1.20.1070.10">
    <property type="entry name" value="Rhodopsin 7-helix transmembrane proteins"/>
    <property type="match status" value="1"/>
</dbReference>
<gene>
    <name evidence="10" type="ORF">V1264_021771</name>
</gene>
<keyword evidence="5 8" id="KW-0472">Membrane</keyword>
<evidence type="ECO:0000313" key="10">
    <source>
        <dbReference type="EMBL" id="KAK7087763.1"/>
    </source>
</evidence>
<evidence type="ECO:0000259" key="9">
    <source>
        <dbReference type="PROSITE" id="PS50262"/>
    </source>
</evidence>
<evidence type="ECO:0000256" key="8">
    <source>
        <dbReference type="SAM" id="Phobius"/>
    </source>
</evidence>
<name>A0AAN9AIW8_9CAEN</name>
<reference evidence="10 11" key="1">
    <citation type="submission" date="2024-02" db="EMBL/GenBank/DDBJ databases">
        <title>Chromosome-scale genome assembly of the rough periwinkle Littorina saxatilis.</title>
        <authorList>
            <person name="De Jode A."/>
            <person name="Faria R."/>
            <person name="Formenti G."/>
            <person name="Sims Y."/>
            <person name="Smith T.P."/>
            <person name="Tracey A."/>
            <person name="Wood J.M.D."/>
            <person name="Zagrodzka Z.B."/>
            <person name="Johannesson K."/>
            <person name="Butlin R.K."/>
            <person name="Leder E.H."/>
        </authorList>
    </citation>
    <scope>NUCLEOTIDE SEQUENCE [LARGE SCALE GENOMIC DNA]</scope>
    <source>
        <strain evidence="10">Snail1</strain>
        <tissue evidence="10">Muscle</tissue>
    </source>
</reference>
<dbReference type="GO" id="GO:0008188">
    <property type="term" value="F:neuropeptide receptor activity"/>
    <property type="evidence" value="ECO:0007669"/>
    <property type="project" value="TreeGrafter"/>
</dbReference>
<accession>A0AAN9AIW8</accession>
<keyword evidence="2 8" id="KW-0812">Transmembrane</keyword>
<feature type="transmembrane region" description="Helical" evidence="8">
    <location>
        <begin position="65"/>
        <end position="89"/>
    </location>
</feature>
<keyword evidence="11" id="KW-1185">Reference proteome</keyword>
<organism evidence="10 11">
    <name type="scientific">Littorina saxatilis</name>
    <dbReference type="NCBI Taxonomy" id="31220"/>
    <lineage>
        <taxon>Eukaryota</taxon>
        <taxon>Metazoa</taxon>
        <taxon>Spiralia</taxon>
        <taxon>Lophotrochozoa</taxon>
        <taxon>Mollusca</taxon>
        <taxon>Gastropoda</taxon>
        <taxon>Caenogastropoda</taxon>
        <taxon>Littorinimorpha</taxon>
        <taxon>Littorinoidea</taxon>
        <taxon>Littorinidae</taxon>
        <taxon>Littorina</taxon>
    </lineage>
</organism>
<keyword evidence="7" id="KW-0807">Transducer</keyword>
<dbReference type="Proteomes" id="UP001374579">
    <property type="component" value="Unassembled WGS sequence"/>
</dbReference>
<evidence type="ECO:0000256" key="4">
    <source>
        <dbReference type="ARBA" id="ARBA00023040"/>
    </source>
</evidence>
<dbReference type="GO" id="GO:0005886">
    <property type="term" value="C:plasma membrane"/>
    <property type="evidence" value="ECO:0007669"/>
    <property type="project" value="TreeGrafter"/>
</dbReference>
<evidence type="ECO:0000313" key="11">
    <source>
        <dbReference type="Proteomes" id="UP001374579"/>
    </source>
</evidence>
<comment type="caution">
    <text evidence="10">The sequence shown here is derived from an EMBL/GenBank/DDBJ whole genome shotgun (WGS) entry which is preliminary data.</text>
</comment>
<dbReference type="PANTHER" id="PTHR24238">
    <property type="entry name" value="G-PROTEIN COUPLED RECEPTOR"/>
    <property type="match status" value="1"/>
</dbReference>
<comment type="subcellular location">
    <subcellularLocation>
        <location evidence="1">Membrane</location>
        <topology evidence="1">Multi-pass membrane protein</topology>
    </subcellularLocation>
</comment>
<sequence length="105" mass="11432">MAWTEDDVNTTSGYPEVQATLSQEEYIGFGVYLVITGVFGGVGNTLVVVMFVVDKQLTSSVDLLLLNLAIADVAMCGCCFPFVSASTFAQVSWRERSLKSECFNE</sequence>
<feature type="transmembrane region" description="Helical" evidence="8">
    <location>
        <begin position="29"/>
        <end position="53"/>
    </location>
</feature>
<dbReference type="PROSITE" id="PS50262">
    <property type="entry name" value="G_PROTEIN_RECEP_F1_2"/>
    <property type="match status" value="1"/>
</dbReference>
<evidence type="ECO:0000256" key="3">
    <source>
        <dbReference type="ARBA" id="ARBA00022989"/>
    </source>
</evidence>
<dbReference type="InterPro" id="IPR017452">
    <property type="entry name" value="GPCR_Rhodpsn_7TM"/>
</dbReference>
<dbReference type="PANTHER" id="PTHR24238:SF57">
    <property type="entry name" value="G-PROTEIN COUPLED RECEPTOR 83"/>
    <property type="match status" value="1"/>
</dbReference>
<dbReference type="InterPro" id="IPR000276">
    <property type="entry name" value="GPCR_Rhodpsn"/>
</dbReference>
<feature type="domain" description="G-protein coupled receptors family 1 profile" evidence="9">
    <location>
        <begin position="43"/>
        <end position="105"/>
    </location>
</feature>
<keyword evidence="3 8" id="KW-1133">Transmembrane helix</keyword>
<evidence type="ECO:0000256" key="1">
    <source>
        <dbReference type="ARBA" id="ARBA00004141"/>
    </source>
</evidence>
<evidence type="ECO:0000256" key="5">
    <source>
        <dbReference type="ARBA" id="ARBA00023136"/>
    </source>
</evidence>
<proteinExistence type="predicted"/>
<keyword evidence="6" id="KW-0675">Receptor</keyword>
<dbReference type="AlphaFoldDB" id="A0AAN9AIW8"/>
<keyword evidence="4" id="KW-0297">G-protein coupled receptor</keyword>
<dbReference type="Pfam" id="PF00001">
    <property type="entry name" value="7tm_1"/>
    <property type="match status" value="1"/>
</dbReference>
<evidence type="ECO:0000256" key="2">
    <source>
        <dbReference type="ARBA" id="ARBA00022692"/>
    </source>
</evidence>
<dbReference type="SUPFAM" id="SSF81321">
    <property type="entry name" value="Family A G protein-coupled receptor-like"/>
    <property type="match status" value="1"/>
</dbReference>
<evidence type="ECO:0000256" key="7">
    <source>
        <dbReference type="ARBA" id="ARBA00023224"/>
    </source>
</evidence>
<evidence type="ECO:0000256" key="6">
    <source>
        <dbReference type="ARBA" id="ARBA00023170"/>
    </source>
</evidence>
<dbReference type="EMBL" id="JBAMIC010004070">
    <property type="protein sequence ID" value="KAK7087763.1"/>
    <property type="molecule type" value="Genomic_DNA"/>
</dbReference>